<sequence length="58" mass="6258">MLRESQLKGAGKGGAKCDPRVLSHGLKTVYHIAGSLNTMMFGGRICRQPVSVMNPDGW</sequence>
<dbReference type="AlphaFoldDB" id="A0A086ZHT0"/>
<dbReference type="EMBL" id="JGYP01000002">
    <property type="protein sequence ID" value="KFI46080.1"/>
    <property type="molecule type" value="Genomic_DNA"/>
</dbReference>
<accession>A0A086ZHT0</accession>
<dbReference type="Proteomes" id="UP000029096">
    <property type="component" value="Unassembled WGS sequence"/>
</dbReference>
<dbReference type="STRING" id="1437606.BBOH_0888"/>
<keyword evidence="2" id="KW-1185">Reference proteome</keyword>
<gene>
    <name evidence="1" type="ORF">BBOH_0888</name>
</gene>
<proteinExistence type="predicted"/>
<evidence type="ECO:0000313" key="1">
    <source>
        <dbReference type="EMBL" id="KFI46080.1"/>
    </source>
</evidence>
<reference evidence="1 2" key="1">
    <citation type="submission" date="2014-03" db="EMBL/GenBank/DDBJ databases">
        <title>Genomics of Bifidobacteria.</title>
        <authorList>
            <person name="Ventura M."/>
            <person name="Milani C."/>
            <person name="Lugli G.A."/>
        </authorList>
    </citation>
    <scope>NUCLEOTIDE SEQUENCE [LARGE SCALE GENOMIC DNA]</scope>
    <source>
        <strain evidence="1 2">DSM 22767</strain>
    </source>
</reference>
<comment type="caution">
    <text evidence="1">The sequence shown here is derived from an EMBL/GenBank/DDBJ whole genome shotgun (WGS) entry which is preliminary data.</text>
</comment>
<name>A0A086ZHT0_9BIFI</name>
<evidence type="ECO:0000313" key="2">
    <source>
        <dbReference type="Proteomes" id="UP000029096"/>
    </source>
</evidence>
<protein>
    <submittedName>
        <fullName evidence="1">Uncharacterized protein</fullName>
    </submittedName>
</protein>
<organism evidence="1 2">
    <name type="scientific">Bifidobacterium bohemicum DSM 22767</name>
    <dbReference type="NCBI Taxonomy" id="1437606"/>
    <lineage>
        <taxon>Bacteria</taxon>
        <taxon>Bacillati</taxon>
        <taxon>Actinomycetota</taxon>
        <taxon>Actinomycetes</taxon>
        <taxon>Bifidobacteriales</taxon>
        <taxon>Bifidobacteriaceae</taxon>
        <taxon>Bifidobacterium</taxon>
    </lineage>
</organism>